<dbReference type="RefSeq" id="WP_041174410.1">
    <property type="nucleotide sequence ID" value="NZ_CAXSKM010000050.1"/>
</dbReference>
<proteinExistence type="predicted"/>
<dbReference type="EMBL" id="WCIF01000079">
    <property type="protein sequence ID" value="KAB5427829.1"/>
    <property type="molecule type" value="Genomic_DNA"/>
</dbReference>
<dbReference type="Proteomes" id="UP000261003">
    <property type="component" value="Unassembled WGS sequence"/>
</dbReference>
<dbReference type="EMBL" id="WDAY01000072">
    <property type="protein sequence ID" value="KAB6555373.1"/>
    <property type="molecule type" value="Genomic_DNA"/>
</dbReference>
<evidence type="ECO:0000313" key="4">
    <source>
        <dbReference type="EMBL" id="RGM47670.1"/>
    </source>
</evidence>
<dbReference type="EMBL" id="QRYT01000111">
    <property type="protein sequence ID" value="RGV02799.1"/>
    <property type="molecule type" value="Genomic_DNA"/>
</dbReference>
<evidence type="ECO:0000313" key="11">
    <source>
        <dbReference type="Proteomes" id="UP000285469"/>
    </source>
</evidence>
<evidence type="ECO:0000313" key="9">
    <source>
        <dbReference type="Proteomes" id="UP000266497"/>
    </source>
</evidence>
<name>A0A395UML9_PHOVU</name>
<dbReference type="Proteomes" id="UP000462015">
    <property type="component" value="Unassembled WGS sequence"/>
</dbReference>
<evidence type="ECO:0000313" key="13">
    <source>
        <dbReference type="Proteomes" id="UP000462015"/>
    </source>
</evidence>
<dbReference type="Proteomes" id="UP000285379">
    <property type="component" value="Unassembled WGS sequence"/>
</dbReference>
<dbReference type="EMBL" id="QRUD01000026">
    <property type="protein sequence ID" value="RGR39619.1"/>
    <property type="molecule type" value="Genomic_DNA"/>
</dbReference>
<dbReference type="Proteomes" id="UP000285469">
    <property type="component" value="Unassembled WGS sequence"/>
</dbReference>
<evidence type="ECO:0000313" key="1">
    <source>
        <dbReference type="EMBL" id="KAB5427829.1"/>
    </source>
</evidence>
<evidence type="ECO:0000313" key="2">
    <source>
        <dbReference type="EMBL" id="KAB6555373.1"/>
    </source>
</evidence>
<dbReference type="EMBL" id="QSAI01000010">
    <property type="protein sequence ID" value="RGW48729.1"/>
    <property type="molecule type" value="Genomic_DNA"/>
</dbReference>
<dbReference type="Proteomes" id="UP000437431">
    <property type="component" value="Unassembled WGS sequence"/>
</dbReference>
<gene>
    <name evidence="7" type="ORF">DWV70_07030</name>
    <name evidence="6" type="ORF">DWW27_23205</name>
    <name evidence="5" type="ORF">DWY53_10450</name>
    <name evidence="4" type="ORF">DXC16_01845</name>
    <name evidence="1" type="ORF">F9Z94_23205</name>
    <name evidence="3" type="ORF">GAY12_15595</name>
    <name evidence="2" type="ORF">GAY79_20935</name>
</gene>
<sequence>MEYRALYSTIPKRTGETAGRNAWHYVSNSKGGKHCRNPITALNVYGRQPENDTCKEQADEYKQTGKFSPKYPPRLTLITLPANREGIHIHTPCISPSRICCIG</sequence>
<evidence type="ECO:0000313" key="6">
    <source>
        <dbReference type="EMBL" id="RGV02799.1"/>
    </source>
</evidence>
<reference evidence="12 13" key="2">
    <citation type="journal article" date="2019" name="Nat. Med.">
        <title>A library of human gut bacterial isolates paired with longitudinal multiomics data enables mechanistic microbiome research.</title>
        <authorList>
            <person name="Poyet M."/>
            <person name="Groussin M."/>
            <person name="Gibbons S.M."/>
            <person name="Avila-Pacheco J."/>
            <person name="Jiang X."/>
            <person name="Kearney S.M."/>
            <person name="Perrotta A.R."/>
            <person name="Berdy B."/>
            <person name="Zhao S."/>
            <person name="Lieberman T.D."/>
            <person name="Swanson P.K."/>
            <person name="Smith M."/>
            <person name="Roesemann S."/>
            <person name="Alexander J.E."/>
            <person name="Rich S.A."/>
            <person name="Livny J."/>
            <person name="Vlamakis H."/>
            <person name="Clish C."/>
            <person name="Bullock K."/>
            <person name="Deik A."/>
            <person name="Scott J."/>
            <person name="Pierce K.A."/>
            <person name="Xavier R.J."/>
            <person name="Alm E.J."/>
        </authorList>
    </citation>
    <scope>NUCLEOTIDE SEQUENCE [LARGE SCALE GENOMIC DNA]</scope>
    <source>
        <strain evidence="2 12">BIOML-A111</strain>
        <strain evidence="3 13">BIOML-A98</strain>
    </source>
</reference>
<dbReference type="EMBL" id="QSTG01000002">
    <property type="protein sequence ID" value="RGM47670.1"/>
    <property type="molecule type" value="Genomic_DNA"/>
</dbReference>
<accession>A0A395UML9</accession>
<evidence type="ECO:0000313" key="3">
    <source>
        <dbReference type="EMBL" id="KAB6632874.1"/>
    </source>
</evidence>
<organism evidence="5 9">
    <name type="scientific">Phocaeicola vulgatus</name>
    <name type="common">Bacteroides vulgatus</name>
    <dbReference type="NCBI Taxonomy" id="821"/>
    <lineage>
        <taxon>Bacteria</taxon>
        <taxon>Pseudomonadati</taxon>
        <taxon>Bacteroidota</taxon>
        <taxon>Bacteroidia</taxon>
        <taxon>Bacteroidales</taxon>
        <taxon>Bacteroidaceae</taxon>
        <taxon>Phocaeicola</taxon>
    </lineage>
</organism>
<evidence type="ECO:0000313" key="10">
    <source>
        <dbReference type="Proteomes" id="UP000285379"/>
    </source>
</evidence>
<dbReference type="Proteomes" id="UP000266497">
    <property type="component" value="Unassembled WGS sequence"/>
</dbReference>
<evidence type="ECO:0000313" key="7">
    <source>
        <dbReference type="EMBL" id="RGW48729.1"/>
    </source>
</evidence>
<reference evidence="8 9" key="1">
    <citation type="submission" date="2018-08" db="EMBL/GenBank/DDBJ databases">
        <title>A genome reference for cultivated species of the human gut microbiota.</title>
        <authorList>
            <person name="Zou Y."/>
            <person name="Xue W."/>
            <person name="Luo G."/>
        </authorList>
    </citation>
    <scope>NUCLEOTIDE SEQUENCE [LARGE SCALE GENOMIC DNA]</scope>
    <source>
        <strain evidence="7 11">AF12-25</strain>
        <strain evidence="6 10">AF14-8</strain>
        <strain evidence="5 9">AF25-30LB</strain>
        <strain evidence="4 8">OM08-13BH</strain>
    </source>
</reference>
<evidence type="ECO:0000313" key="12">
    <source>
        <dbReference type="Proteomes" id="UP000437431"/>
    </source>
</evidence>
<evidence type="ECO:0000313" key="8">
    <source>
        <dbReference type="Proteomes" id="UP000261003"/>
    </source>
</evidence>
<protein>
    <submittedName>
        <fullName evidence="5">Uncharacterized protein</fullName>
    </submittedName>
</protein>
<evidence type="ECO:0000313" key="5">
    <source>
        <dbReference type="EMBL" id="RGR39619.1"/>
    </source>
</evidence>
<dbReference type="Proteomes" id="UP000462885">
    <property type="component" value="Unassembled WGS sequence"/>
</dbReference>
<evidence type="ECO:0000313" key="14">
    <source>
        <dbReference type="Proteomes" id="UP000462885"/>
    </source>
</evidence>
<dbReference type="GeneID" id="23318870"/>
<dbReference type="EMBL" id="WDAL01000032">
    <property type="protein sequence ID" value="KAB6632874.1"/>
    <property type="molecule type" value="Genomic_DNA"/>
</dbReference>
<comment type="caution">
    <text evidence="5">The sequence shown here is derived from an EMBL/GenBank/DDBJ whole genome shotgun (WGS) entry which is preliminary data.</text>
</comment>
<dbReference type="AlphaFoldDB" id="A0A395UML9"/>
<reference evidence="1 14" key="3">
    <citation type="submission" date="2019-10" db="EMBL/GenBank/DDBJ databases">
        <title>Genome Sequence and Assembly of iSURF_14.</title>
        <authorList>
            <person name="Wucher B.R."/>
            <person name="Ruoff K.L."/>
            <person name="Price C.E."/>
            <person name="Valls R.R."/>
            <person name="O'Toole G.A."/>
        </authorList>
    </citation>
    <scope>NUCLEOTIDE SEQUENCE [LARGE SCALE GENOMIC DNA]</scope>
    <source>
        <strain evidence="1 14">ANK132K_3B</strain>
    </source>
</reference>